<feature type="chain" id="PRO_5017226099" evidence="1">
    <location>
        <begin position="33"/>
        <end position="136"/>
    </location>
</feature>
<evidence type="ECO:0000313" key="2">
    <source>
        <dbReference type="EMBL" id="RKH05958.1"/>
    </source>
</evidence>
<gene>
    <name evidence="2" type="ORF">D7X32_06665</name>
</gene>
<comment type="caution">
    <text evidence="2">The sequence shown here is derived from an EMBL/GenBank/DDBJ whole genome shotgun (WGS) entry which is preliminary data.</text>
</comment>
<evidence type="ECO:0000313" key="3">
    <source>
        <dbReference type="Proteomes" id="UP000268313"/>
    </source>
</evidence>
<dbReference type="Proteomes" id="UP000268313">
    <property type="component" value="Unassembled WGS sequence"/>
</dbReference>
<accession>A0A3A8KCQ1</accession>
<keyword evidence="1" id="KW-0732">Signal</keyword>
<evidence type="ECO:0000256" key="1">
    <source>
        <dbReference type="SAM" id="SignalP"/>
    </source>
</evidence>
<reference evidence="3" key="1">
    <citation type="submission" date="2018-09" db="EMBL/GenBank/DDBJ databases">
        <authorList>
            <person name="Livingstone P.G."/>
            <person name="Whitworth D.E."/>
        </authorList>
    </citation>
    <scope>NUCLEOTIDE SEQUENCE [LARGE SCALE GENOMIC DNA]</scope>
    <source>
        <strain evidence="3">CA043D</strain>
    </source>
</reference>
<feature type="signal peptide" evidence="1">
    <location>
        <begin position="1"/>
        <end position="32"/>
    </location>
</feature>
<protein>
    <submittedName>
        <fullName evidence="2">Uncharacterized protein</fullName>
    </submittedName>
</protein>
<dbReference type="EMBL" id="RAWE01000014">
    <property type="protein sequence ID" value="RKH05958.1"/>
    <property type="molecule type" value="Genomic_DNA"/>
</dbReference>
<sequence length="136" mass="15031">MTRPLDSLRPHFYKARPLGAVLLALWATASGAELVNGAQIPDGAQKVGENRYRASRDFEATLDYYKNVYPTSSYPRRSVVNQPGVKAVHISNPSGKNFEGLNIYEANEEVRIYVVPLQGSAKPAKKSEGKPVRKTK</sequence>
<keyword evidence="3" id="KW-1185">Reference proteome</keyword>
<dbReference type="OrthoDB" id="5382535at2"/>
<organism evidence="2 3">
    <name type="scientific">Corallococcus carmarthensis</name>
    <dbReference type="NCBI Taxonomy" id="2316728"/>
    <lineage>
        <taxon>Bacteria</taxon>
        <taxon>Pseudomonadati</taxon>
        <taxon>Myxococcota</taxon>
        <taxon>Myxococcia</taxon>
        <taxon>Myxococcales</taxon>
        <taxon>Cystobacterineae</taxon>
        <taxon>Myxococcaceae</taxon>
        <taxon>Corallococcus</taxon>
    </lineage>
</organism>
<dbReference type="RefSeq" id="WP_120529494.1">
    <property type="nucleotide sequence ID" value="NZ_JABFJX010000058.1"/>
</dbReference>
<proteinExistence type="predicted"/>
<dbReference type="AlphaFoldDB" id="A0A3A8KCQ1"/>
<name>A0A3A8KCQ1_9BACT</name>